<accession>A0A1H0HZ53</accession>
<dbReference type="OrthoDB" id="5296450at2"/>
<keyword evidence="3" id="KW-1185">Reference proteome</keyword>
<feature type="domain" description="Transglutaminase-like" evidence="1">
    <location>
        <begin position="28"/>
        <end position="136"/>
    </location>
</feature>
<sequence length="205" mass="21979">MEPIPETADLSAYLVADDVIDHDHPQVRQTAEELRTTARGPHEYAKAAYVYVRDAVPHSFDSGDPRVTWRASDVLAARTGICYAKAHALTALLRAEGIPAGLCYQRLTEGDGSDPVLHGLVALLLPGTARWVRQDPRGNKPGVDAQFRLDAEQLAFPVRPALGETTYPLVYAAPVAPALAALRAAPDTTALAATLPRSLDGLRPS</sequence>
<reference evidence="2 3" key="1">
    <citation type="submission" date="2016-10" db="EMBL/GenBank/DDBJ databases">
        <authorList>
            <person name="de Groot N.N."/>
        </authorList>
    </citation>
    <scope>NUCLEOTIDE SEQUENCE [LARGE SCALE GENOMIC DNA]</scope>
    <source>
        <strain evidence="2 3">CGMCC 4.2022</strain>
    </source>
</reference>
<dbReference type="RefSeq" id="WP_093785800.1">
    <property type="nucleotide sequence ID" value="NZ_FNIE01000008.1"/>
</dbReference>
<evidence type="ECO:0000313" key="3">
    <source>
        <dbReference type="Proteomes" id="UP000199341"/>
    </source>
</evidence>
<gene>
    <name evidence="2" type="ORF">SAMN05216259_108265</name>
</gene>
<evidence type="ECO:0000313" key="2">
    <source>
        <dbReference type="EMBL" id="SDO24423.1"/>
    </source>
</evidence>
<name>A0A1H0HZ53_9ACTN</name>
<dbReference type="EMBL" id="FNIE01000008">
    <property type="protein sequence ID" value="SDO24423.1"/>
    <property type="molecule type" value="Genomic_DNA"/>
</dbReference>
<dbReference type="PANTHER" id="PTHR33490">
    <property type="entry name" value="BLR5614 PROTEIN-RELATED"/>
    <property type="match status" value="1"/>
</dbReference>
<dbReference type="PANTHER" id="PTHR33490:SF3">
    <property type="entry name" value="CONSERVED INTEGRAL MEMBRANE PROTEIN"/>
    <property type="match status" value="1"/>
</dbReference>
<dbReference type="Pfam" id="PF01841">
    <property type="entry name" value="Transglut_core"/>
    <property type="match status" value="1"/>
</dbReference>
<evidence type="ECO:0000259" key="1">
    <source>
        <dbReference type="Pfam" id="PF01841"/>
    </source>
</evidence>
<dbReference type="Proteomes" id="UP000199341">
    <property type="component" value="Unassembled WGS sequence"/>
</dbReference>
<dbReference type="STRING" id="310781.SAMN05216259_108265"/>
<dbReference type="SUPFAM" id="SSF54001">
    <property type="entry name" value="Cysteine proteinases"/>
    <property type="match status" value="1"/>
</dbReference>
<proteinExistence type="predicted"/>
<dbReference type="Gene3D" id="3.10.620.30">
    <property type="match status" value="1"/>
</dbReference>
<dbReference type="AlphaFoldDB" id="A0A1H0HZ53"/>
<organism evidence="2 3">
    <name type="scientific">Actinacidiphila guanduensis</name>
    <dbReference type="NCBI Taxonomy" id="310781"/>
    <lineage>
        <taxon>Bacteria</taxon>
        <taxon>Bacillati</taxon>
        <taxon>Actinomycetota</taxon>
        <taxon>Actinomycetes</taxon>
        <taxon>Kitasatosporales</taxon>
        <taxon>Streptomycetaceae</taxon>
        <taxon>Actinacidiphila</taxon>
    </lineage>
</organism>
<dbReference type="InterPro" id="IPR002931">
    <property type="entry name" value="Transglutaminase-like"/>
</dbReference>
<protein>
    <submittedName>
        <fullName evidence="2">Transglutaminase-like superfamily protein</fullName>
    </submittedName>
</protein>
<dbReference type="InterPro" id="IPR038765">
    <property type="entry name" value="Papain-like_cys_pep_sf"/>
</dbReference>